<feature type="chain" id="PRO_5045082677" description="Arylsulfatase" evidence="1">
    <location>
        <begin position="41"/>
        <end position="613"/>
    </location>
</feature>
<accession>A0ABR1CKY8</accession>
<dbReference type="PANTHER" id="PTHR10974">
    <property type="entry name" value="FI08016P-RELATED"/>
    <property type="match status" value="1"/>
</dbReference>
<dbReference type="InterPro" id="IPR017850">
    <property type="entry name" value="Alkaline_phosphatase_core_sf"/>
</dbReference>
<dbReference type="EMBL" id="JAVFWL010000002">
    <property type="protein sequence ID" value="KAK6738571.1"/>
    <property type="molecule type" value="Genomic_DNA"/>
</dbReference>
<comment type="caution">
    <text evidence="2">The sequence shown here is derived from an EMBL/GenBank/DDBJ whole genome shotgun (WGS) entry which is preliminary data.</text>
</comment>
<organism evidence="2 3">
    <name type="scientific">Necator americanus</name>
    <name type="common">Human hookworm</name>
    <dbReference type="NCBI Taxonomy" id="51031"/>
    <lineage>
        <taxon>Eukaryota</taxon>
        <taxon>Metazoa</taxon>
        <taxon>Ecdysozoa</taxon>
        <taxon>Nematoda</taxon>
        <taxon>Chromadorea</taxon>
        <taxon>Rhabditida</taxon>
        <taxon>Rhabditina</taxon>
        <taxon>Rhabditomorpha</taxon>
        <taxon>Strongyloidea</taxon>
        <taxon>Ancylostomatidae</taxon>
        <taxon>Bunostominae</taxon>
        <taxon>Necator</taxon>
    </lineage>
</organism>
<sequence>MRCTFTATGMISSLKKSHLFLIVACSLLVIVGIHKQLSEGENMAQQTYIHVDLNISQHDSIFNTCELIVFNHLDPELLEFHYPGYNPKNGCIPYEPITVLHDAKVNVTEKAKRYTCKARCLYNKRDAEYTADPWISVPSEKKFECDIVETDCDPPTLYGSKESYIHSQIYEKRSQNSSSDHRPNLYVILIDSVSSFMAKRALPRTIEFLKSEFDAVQMEFLNKVGSNTRPNAFPLFFGKSFEGGSRALVGLPPLEPDWNSEEKCGKYLDEYSYYLEEYRMRGYKTMVGQDWSVGVPYYPNCLGFNRPEADHMWRPFEVRMIESKILTKNFNCSERFIELLDYLEKFMNAYQGVPKVGHILPVYLAHDTLKDLYHSDEYFLNFFEKNRHNVDESFIFFMGDHGPNSGDIHKVLLGKYEKNNPFLMVTIPKRYRNSPIHEQLRNKSLALMTHFDLHATFMDILNLQPSAGFNDTSYHNMSPMSKGSSLLREWRGTRNCRTLPIPSQYCLCQYNRTVIEDEKIREKVGVFLAEQLNSFLERSGISHKCRRQYYSSTQNATQLKDGDALLYEVEVFLTPSNGLFSAHVRSTSSGFLLYSGFTRLNRYGDQGDCVWLR</sequence>
<evidence type="ECO:0000256" key="1">
    <source>
        <dbReference type="SAM" id="SignalP"/>
    </source>
</evidence>
<dbReference type="InterPro" id="IPR004245">
    <property type="entry name" value="DUF229"/>
</dbReference>
<keyword evidence="3" id="KW-1185">Reference proteome</keyword>
<name>A0ABR1CKY8_NECAM</name>
<dbReference type="CDD" id="cd16021">
    <property type="entry name" value="ALP_like"/>
    <property type="match status" value="1"/>
</dbReference>
<proteinExistence type="predicted"/>
<evidence type="ECO:0000313" key="3">
    <source>
        <dbReference type="Proteomes" id="UP001303046"/>
    </source>
</evidence>
<evidence type="ECO:0008006" key="4">
    <source>
        <dbReference type="Google" id="ProtNLM"/>
    </source>
</evidence>
<keyword evidence="1" id="KW-0732">Signal</keyword>
<dbReference type="Gene3D" id="3.40.720.10">
    <property type="entry name" value="Alkaline Phosphatase, subunit A"/>
    <property type="match status" value="1"/>
</dbReference>
<dbReference type="Pfam" id="PF02995">
    <property type="entry name" value="DUF229"/>
    <property type="match status" value="1"/>
</dbReference>
<dbReference type="PANTHER" id="PTHR10974:SF75">
    <property type="entry name" value="SULFATASE DOMAIN-CONTAINING PROTEIN"/>
    <property type="match status" value="1"/>
</dbReference>
<feature type="signal peptide" evidence="1">
    <location>
        <begin position="1"/>
        <end position="40"/>
    </location>
</feature>
<dbReference type="SUPFAM" id="SSF53649">
    <property type="entry name" value="Alkaline phosphatase-like"/>
    <property type="match status" value="1"/>
</dbReference>
<gene>
    <name evidence="2" type="primary">Necator_chrII.g8383</name>
    <name evidence="2" type="ORF">RB195_020589</name>
</gene>
<reference evidence="2 3" key="1">
    <citation type="submission" date="2023-08" db="EMBL/GenBank/DDBJ databases">
        <title>A Necator americanus chromosomal reference genome.</title>
        <authorList>
            <person name="Ilik V."/>
            <person name="Petrzelkova K.J."/>
            <person name="Pardy F."/>
            <person name="Fuh T."/>
            <person name="Niatou-Singa F.S."/>
            <person name="Gouil Q."/>
            <person name="Baker L."/>
            <person name="Ritchie M.E."/>
            <person name="Jex A.R."/>
            <person name="Gazzola D."/>
            <person name="Li H."/>
            <person name="Toshio Fujiwara R."/>
            <person name="Zhan B."/>
            <person name="Aroian R.V."/>
            <person name="Pafco B."/>
            <person name="Schwarz E.M."/>
        </authorList>
    </citation>
    <scope>NUCLEOTIDE SEQUENCE [LARGE SCALE GENOMIC DNA]</scope>
    <source>
        <strain evidence="2 3">Aroian</strain>
        <tissue evidence="2">Whole animal</tissue>
    </source>
</reference>
<evidence type="ECO:0000313" key="2">
    <source>
        <dbReference type="EMBL" id="KAK6738571.1"/>
    </source>
</evidence>
<dbReference type="Proteomes" id="UP001303046">
    <property type="component" value="Unassembled WGS sequence"/>
</dbReference>
<protein>
    <recommendedName>
        <fullName evidence="4">Arylsulfatase</fullName>
    </recommendedName>
</protein>